<sequence length="81" mass="9017">MSTLAAVEAEIRTMRQAISNAGTALANLRATCAQMTPREQAEAAWSPSSRFTVDQLEDRIRIRRGMDPIHGFDRSDLGVIW</sequence>
<proteinExistence type="predicted"/>
<accession>A0A6J6RZU2</accession>
<name>A0A6J6RZU2_9ZZZZ</name>
<reference evidence="1" key="1">
    <citation type="submission" date="2020-05" db="EMBL/GenBank/DDBJ databases">
        <authorList>
            <person name="Chiriac C."/>
            <person name="Salcher M."/>
            <person name="Ghai R."/>
            <person name="Kavagutti S V."/>
        </authorList>
    </citation>
    <scope>NUCLEOTIDE SEQUENCE</scope>
</reference>
<dbReference type="EMBL" id="CAEZXR010000352">
    <property type="protein sequence ID" value="CAB4727799.1"/>
    <property type="molecule type" value="Genomic_DNA"/>
</dbReference>
<protein>
    <submittedName>
        <fullName evidence="1">Unannotated protein</fullName>
    </submittedName>
</protein>
<evidence type="ECO:0000313" key="1">
    <source>
        <dbReference type="EMBL" id="CAB4727799.1"/>
    </source>
</evidence>
<organism evidence="1">
    <name type="scientific">freshwater metagenome</name>
    <dbReference type="NCBI Taxonomy" id="449393"/>
    <lineage>
        <taxon>unclassified sequences</taxon>
        <taxon>metagenomes</taxon>
        <taxon>ecological metagenomes</taxon>
    </lineage>
</organism>
<gene>
    <name evidence="1" type="ORF">UFOPK2579_02395</name>
</gene>
<dbReference type="AlphaFoldDB" id="A0A6J6RZU2"/>